<gene>
    <name evidence="1" type="ORF">CHGG_08590</name>
</gene>
<keyword evidence="2" id="KW-1185">Reference proteome</keyword>
<dbReference type="AlphaFoldDB" id="Q2GTW4"/>
<evidence type="ECO:0000313" key="2">
    <source>
        <dbReference type="Proteomes" id="UP000001056"/>
    </source>
</evidence>
<dbReference type="VEuPathDB" id="FungiDB:CHGG_08590"/>
<protein>
    <submittedName>
        <fullName evidence="1">Uncharacterized protein</fullName>
    </submittedName>
</protein>
<dbReference type="EMBL" id="CH408034">
    <property type="protein sequence ID" value="EAQ84576.1"/>
    <property type="molecule type" value="Genomic_DNA"/>
</dbReference>
<dbReference type="HOGENOM" id="CLU_1023078_0_0_1"/>
<dbReference type="RefSeq" id="XP_001226517.1">
    <property type="nucleotide sequence ID" value="XM_001226516.1"/>
</dbReference>
<evidence type="ECO:0000313" key="1">
    <source>
        <dbReference type="EMBL" id="EAQ84576.1"/>
    </source>
</evidence>
<dbReference type="Proteomes" id="UP000001056">
    <property type="component" value="Unassembled WGS sequence"/>
</dbReference>
<dbReference type="GeneID" id="4394762"/>
<proteinExistence type="predicted"/>
<dbReference type="eggNOG" id="ENOG502RN4B">
    <property type="taxonomic scope" value="Eukaryota"/>
</dbReference>
<organism evidence="1 2">
    <name type="scientific">Chaetomium globosum (strain ATCC 6205 / CBS 148.51 / DSM 1962 / NBRC 6347 / NRRL 1970)</name>
    <name type="common">Soil fungus</name>
    <dbReference type="NCBI Taxonomy" id="306901"/>
    <lineage>
        <taxon>Eukaryota</taxon>
        <taxon>Fungi</taxon>
        <taxon>Dikarya</taxon>
        <taxon>Ascomycota</taxon>
        <taxon>Pezizomycotina</taxon>
        <taxon>Sordariomycetes</taxon>
        <taxon>Sordariomycetidae</taxon>
        <taxon>Sordariales</taxon>
        <taxon>Chaetomiaceae</taxon>
        <taxon>Chaetomium</taxon>
    </lineage>
</organism>
<reference evidence="2" key="1">
    <citation type="journal article" date="2015" name="Genome Announc.">
        <title>Draft genome sequence of the cellulolytic fungus Chaetomium globosum.</title>
        <authorList>
            <person name="Cuomo C.A."/>
            <person name="Untereiner W.A."/>
            <person name="Ma L.-J."/>
            <person name="Grabherr M."/>
            <person name="Birren B.W."/>
        </authorList>
    </citation>
    <scope>NUCLEOTIDE SEQUENCE [LARGE SCALE GENOMIC DNA]</scope>
    <source>
        <strain evidence="2">ATCC 6205 / CBS 148.51 / DSM 1962 / NBRC 6347 / NRRL 1970</strain>
    </source>
</reference>
<accession>Q2GTW4</accession>
<name>Q2GTW4_CHAGB</name>
<dbReference type="InParanoid" id="Q2GTW4"/>
<sequence>MGRPGAMLVQSQPTPGGITEGNLAEWYFNKHIPEVLSTGGVRGVLFCHVDRKSSKHYVGEPVPKQFLAVYLLHDLDWLHEEDCGLWKLSLVLASDDQALEEQHRGRSVFEVAEFTTYFWEVVDSTTHQGMATQLPATTPDNVKAADEPPKRLVLSYLDNPPRDHSFAETRSKLSDSNWISAPGLRPRQPAVMSTLFKVDETRPGPPGSKSKEGDVPAALPEKQYLHLCQLSRHGPDDIPFIQSDLQPDRCSSRVEYRVMVEYGDTKGFTVQP</sequence>
<dbReference type="OrthoDB" id="2851338at2759"/>